<feature type="region of interest" description="Disordered" evidence="1">
    <location>
        <begin position="195"/>
        <end position="239"/>
    </location>
</feature>
<evidence type="ECO:0000313" key="2">
    <source>
        <dbReference type="EMBL" id="MFB9097190.1"/>
    </source>
</evidence>
<comment type="caution">
    <text evidence="2">The sequence shown here is derived from an EMBL/GenBank/DDBJ whole genome shotgun (WGS) entry which is preliminary data.</text>
</comment>
<reference evidence="2 3" key="1">
    <citation type="submission" date="2024-09" db="EMBL/GenBank/DDBJ databases">
        <authorList>
            <person name="Sun Q."/>
            <person name="Mori K."/>
        </authorList>
    </citation>
    <scope>NUCLEOTIDE SEQUENCE [LARGE SCALE GENOMIC DNA]</scope>
    <source>
        <strain evidence="2 3">CECT 7955</strain>
    </source>
</reference>
<dbReference type="Gene3D" id="3.90.930.1">
    <property type="match status" value="1"/>
</dbReference>
<organism evidence="2 3">
    <name type="scientific">Flavobacterium jumunjinense</name>
    <dbReference type="NCBI Taxonomy" id="998845"/>
    <lineage>
        <taxon>Bacteria</taxon>
        <taxon>Pseudomonadati</taxon>
        <taxon>Bacteroidota</taxon>
        <taxon>Flavobacteriia</taxon>
        <taxon>Flavobacteriales</taxon>
        <taxon>Flavobacteriaceae</taxon>
        <taxon>Flavobacterium</taxon>
    </lineage>
</organism>
<accession>A0ABV5GP81</accession>
<keyword evidence="3" id="KW-1185">Reference proteome</keyword>
<gene>
    <name evidence="2" type="ORF">ACFFVF_11730</name>
</gene>
<dbReference type="RefSeq" id="WP_236458203.1">
    <property type="nucleotide sequence ID" value="NZ_CBCSGE010000015.1"/>
</dbReference>
<dbReference type="EMBL" id="JBHMEY010000039">
    <property type="protein sequence ID" value="MFB9097190.1"/>
    <property type="molecule type" value="Genomic_DNA"/>
</dbReference>
<proteinExistence type="predicted"/>
<dbReference type="Proteomes" id="UP001589607">
    <property type="component" value="Unassembled WGS sequence"/>
</dbReference>
<feature type="compositionally biased region" description="Basic and acidic residues" evidence="1">
    <location>
        <begin position="222"/>
        <end position="239"/>
    </location>
</feature>
<evidence type="ECO:0000313" key="3">
    <source>
        <dbReference type="Proteomes" id="UP001589607"/>
    </source>
</evidence>
<sequence length="239" mass="27741">MKKIFIIAIISFLLVSFTDPYTIKRVSDKEFRYEFYTTDKKGSIKNTKHYYWFKGGKVHNTQGGIAGQLLNEEFKKFYHTNQLAEQGKFKKGLKVGQWKTWYENGTLATTQKYCGGLSNGAFVEYDSKGNLVAQGKFKKGKKHGFWINHIAKDTIEYKSGKVFVPKPKLTIEEKAIEKIQKKKDREALKIKKEQVKEAKKIKREQKKNQSKEVNPSATEGTQKAKKDNFFSRLFSKKEK</sequence>
<dbReference type="SUPFAM" id="SSF82185">
    <property type="entry name" value="Histone H3 K4-specific methyltransferase SET7/9 N-terminal domain"/>
    <property type="match status" value="1"/>
</dbReference>
<name>A0ABV5GP81_9FLAO</name>
<protein>
    <recommendedName>
        <fullName evidence="4">MORN repeat variant</fullName>
    </recommendedName>
</protein>
<evidence type="ECO:0008006" key="4">
    <source>
        <dbReference type="Google" id="ProtNLM"/>
    </source>
</evidence>
<feature type="compositionally biased region" description="Polar residues" evidence="1">
    <location>
        <begin position="212"/>
        <end position="221"/>
    </location>
</feature>
<evidence type="ECO:0000256" key="1">
    <source>
        <dbReference type="SAM" id="MobiDB-lite"/>
    </source>
</evidence>